<evidence type="ECO:0000256" key="5">
    <source>
        <dbReference type="ARBA" id="ARBA00023002"/>
    </source>
</evidence>
<evidence type="ECO:0000313" key="9">
    <source>
        <dbReference type="Proteomes" id="UP001610335"/>
    </source>
</evidence>
<feature type="domain" description="Enoyl reductase (ER)" evidence="7">
    <location>
        <begin position="12"/>
        <end position="386"/>
    </location>
</feature>
<evidence type="ECO:0000256" key="3">
    <source>
        <dbReference type="ARBA" id="ARBA00022723"/>
    </source>
</evidence>
<keyword evidence="4 6" id="KW-0862">Zinc</keyword>
<dbReference type="EMBL" id="JBFXLS010000063">
    <property type="protein sequence ID" value="KAL2821402.1"/>
    <property type="molecule type" value="Genomic_DNA"/>
</dbReference>
<protein>
    <submittedName>
        <fullName evidence="8">Chaperonin 10-like protein</fullName>
    </submittedName>
</protein>
<dbReference type="InterPro" id="IPR011032">
    <property type="entry name" value="GroES-like_sf"/>
</dbReference>
<evidence type="ECO:0000256" key="1">
    <source>
        <dbReference type="ARBA" id="ARBA00001947"/>
    </source>
</evidence>
<dbReference type="SMART" id="SM00829">
    <property type="entry name" value="PKS_ER"/>
    <property type="match status" value="1"/>
</dbReference>
<evidence type="ECO:0000256" key="4">
    <source>
        <dbReference type="ARBA" id="ARBA00022833"/>
    </source>
</evidence>
<dbReference type="Gene3D" id="3.90.180.10">
    <property type="entry name" value="Medium-chain alcohol dehydrogenases, catalytic domain"/>
    <property type="match status" value="1"/>
</dbReference>
<dbReference type="Gene3D" id="3.40.50.720">
    <property type="entry name" value="NAD(P)-binding Rossmann-like Domain"/>
    <property type="match status" value="1"/>
</dbReference>
<dbReference type="SUPFAM" id="SSF50129">
    <property type="entry name" value="GroES-like"/>
    <property type="match status" value="1"/>
</dbReference>
<dbReference type="InterPro" id="IPR020843">
    <property type="entry name" value="ER"/>
</dbReference>
<dbReference type="InterPro" id="IPR036291">
    <property type="entry name" value="NAD(P)-bd_dom_sf"/>
</dbReference>
<dbReference type="PANTHER" id="PTHR43350:SF18">
    <property type="entry name" value="ENOYL REDUCTASE (ER) DOMAIN-CONTAINING PROTEIN"/>
    <property type="match status" value="1"/>
</dbReference>
<dbReference type="Pfam" id="PF00107">
    <property type="entry name" value="ADH_zinc_N"/>
    <property type="match status" value="1"/>
</dbReference>
<dbReference type="SUPFAM" id="SSF51735">
    <property type="entry name" value="NAD(P)-binding Rossmann-fold domains"/>
    <property type="match status" value="1"/>
</dbReference>
<accession>A0ABR4I193</accession>
<keyword evidence="5" id="KW-0560">Oxidoreductase</keyword>
<evidence type="ECO:0000256" key="2">
    <source>
        <dbReference type="ARBA" id="ARBA00008072"/>
    </source>
</evidence>
<dbReference type="PROSITE" id="PS00059">
    <property type="entry name" value="ADH_ZINC"/>
    <property type="match status" value="1"/>
</dbReference>
<dbReference type="PANTHER" id="PTHR43350">
    <property type="entry name" value="NAD-DEPENDENT ALCOHOL DEHYDROGENASE"/>
    <property type="match status" value="1"/>
</dbReference>
<dbReference type="CDD" id="cd08278">
    <property type="entry name" value="benzyl_alcohol_DH"/>
    <property type="match status" value="1"/>
</dbReference>
<proteinExistence type="inferred from homology"/>
<gene>
    <name evidence="8" type="ORF">BDW59DRAFT_109614</name>
</gene>
<keyword evidence="3 6" id="KW-0479">Metal-binding</keyword>
<keyword evidence="9" id="KW-1185">Reference proteome</keyword>
<organism evidence="8 9">
    <name type="scientific">Aspergillus cavernicola</name>
    <dbReference type="NCBI Taxonomy" id="176166"/>
    <lineage>
        <taxon>Eukaryota</taxon>
        <taxon>Fungi</taxon>
        <taxon>Dikarya</taxon>
        <taxon>Ascomycota</taxon>
        <taxon>Pezizomycotina</taxon>
        <taxon>Eurotiomycetes</taxon>
        <taxon>Eurotiomycetidae</taxon>
        <taxon>Eurotiales</taxon>
        <taxon>Aspergillaceae</taxon>
        <taxon>Aspergillus</taxon>
        <taxon>Aspergillus subgen. Nidulantes</taxon>
    </lineage>
</organism>
<reference evidence="8 9" key="1">
    <citation type="submission" date="2024-07" db="EMBL/GenBank/DDBJ databases">
        <title>Section-level genome sequencing and comparative genomics of Aspergillus sections Usti and Cavernicolus.</title>
        <authorList>
            <consortium name="Lawrence Berkeley National Laboratory"/>
            <person name="Nybo J.L."/>
            <person name="Vesth T.C."/>
            <person name="Theobald S."/>
            <person name="Frisvad J.C."/>
            <person name="Larsen T.O."/>
            <person name="Kjaerboelling I."/>
            <person name="Rothschild-Mancinelli K."/>
            <person name="Lyhne E.K."/>
            <person name="Kogle M.E."/>
            <person name="Barry K."/>
            <person name="Clum A."/>
            <person name="Na H."/>
            <person name="Ledsgaard L."/>
            <person name="Lin J."/>
            <person name="Lipzen A."/>
            <person name="Kuo A."/>
            <person name="Riley R."/>
            <person name="Mondo S."/>
            <person name="LaButti K."/>
            <person name="Haridas S."/>
            <person name="Pangalinan J."/>
            <person name="Salamov A.A."/>
            <person name="Simmons B.A."/>
            <person name="Magnuson J.K."/>
            <person name="Chen J."/>
            <person name="Drula E."/>
            <person name="Henrissat B."/>
            <person name="Wiebenga A."/>
            <person name="Lubbers R.J."/>
            <person name="Gomes A.C."/>
            <person name="Makela M.R."/>
            <person name="Stajich J."/>
            <person name="Grigoriev I.V."/>
            <person name="Mortensen U.H."/>
            <person name="De vries R.P."/>
            <person name="Baker S.E."/>
            <person name="Andersen M.R."/>
        </authorList>
    </citation>
    <scope>NUCLEOTIDE SEQUENCE [LARGE SCALE GENOMIC DNA]</scope>
    <source>
        <strain evidence="8 9">CBS 600.67</strain>
    </source>
</reference>
<evidence type="ECO:0000256" key="6">
    <source>
        <dbReference type="RuleBase" id="RU361277"/>
    </source>
</evidence>
<evidence type="ECO:0000259" key="7">
    <source>
        <dbReference type="SMART" id="SM00829"/>
    </source>
</evidence>
<dbReference type="Proteomes" id="UP001610335">
    <property type="component" value="Unassembled WGS sequence"/>
</dbReference>
<comment type="caution">
    <text evidence="8">The sequence shown here is derived from an EMBL/GenBank/DDBJ whole genome shotgun (WGS) entry which is preliminary data.</text>
</comment>
<comment type="similarity">
    <text evidence="2 6">Belongs to the zinc-containing alcohol dehydrogenase family.</text>
</comment>
<comment type="cofactor">
    <cofactor evidence="1 6">
        <name>Zn(2+)</name>
        <dbReference type="ChEBI" id="CHEBI:29105"/>
    </cofactor>
</comment>
<dbReference type="InterPro" id="IPR002328">
    <property type="entry name" value="ADH_Zn_CS"/>
</dbReference>
<dbReference type="Pfam" id="PF08240">
    <property type="entry name" value="ADH_N"/>
    <property type="match status" value="1"/>
</dbReference>
<sequence>MAVTKAIVAREPRFTALSWELEDVSVKEDPGDDEVFVEIIASGVCHTDIVLSSVPAGKFGIQYPKVMGHEGSGYARKVGKNVTSVQPGDPLLLSFSFCGACDQCDEGHPAYCHSFADENYVGRKGHVNSATAESHEGGEEEQEGEEIYSRFFGQSSFTRYSIVDKSSIVNVKDLLRDDEELSLFAPLGCGFQTGMGAIETIAKPGPQSVIVVLGLGSVGLAAVMTANLRNCKAIIGVDRSPSRIQLGKELGATHTIDTSPPELNLHKTICDLYPAGVSAVIDTTGSPRLIEDGLRSLRQRGKLVLIGVPPMQYELSVNVIDHINTGRTVIGCIEGDCIPGEAMSTMIQWYREGRFPIQKLITYFEADEFKQALAGLDDGSVVKAVLKWNNM</sequence>
<evidence type="ECO:0000313" key="8">
    <source>
        <dbReference type="EMBL" id="KAL2821402.1"/>
    </source>
</evidence>
<dbReference type="InterPro" id="IPR013154">
    <property type="entry name" value="ADH-like_N"/>
</dbReference>
<dbReference type="InterPro" id="IPR013149">
    <property type="entry name" value="ADH-like_C"/>
</dbReference>
<name>A0ABR4I193_9EURO</name>